<dbReference type="InterPro" id="IPR000835">
    <property type="entry name" value="HTH_MarR-typ"/>
</dbReference>
<evidence type="ECO:0000256" key="1">
    <source>
        <dbReference type="ARBA" id="ARBA00023015"/>
    </source>
</evidence>
<dbReference type="InterPro" id="IPR036390">
    <property type="entry name" value="WH_DNA-bd_sf"/>
</dbReference>
<dbReference type="AlphaFoldDB" id="A0A402AR46"/>
<evidence type="ECO:0000313" key="5">
    <source>
        <dbReference type="EMBL" id="GCE21576.1"/>
    </source>
</evidence>
<dbReference type="SMART" id="SM00347">
    <property type="entry name" value="HTH_MARR"/>
    <property type="match status" value="1"/>
</dbReference>
<dbReference type="PROSITE" id="PS50995">
    <property type="entry name" value="HTH_MARR_2"/>
    <property type="match status" value="1"/>
</dbReference>
<protein>
    <recommendedName>
        <fullName evidence="4">HTH marR-type domain-containing protein</fullName>
    </recommendedName>
</protein>
<evidence type="ECO:0000256" key="2">
    <source>
        <dbReference type="ARBA" id="ARBA00023125"/>
    </source>
</evidence>
<keyword evidence="6" id="KW-1185">Reference proteome</keyword>
<dbReference type="Pfam" id="PF12802">
    <property type="entry name" value="MarR_2"/>
    <property type="match status" value="1"/>
</dbReference>
<dbReference type="InterPro" id="IPR023187">
    <property type="entry name" value="Tscrpt_reg_MarR-type_CS"/>
</dbReference>
<name>A0A402AR46_9CHLR</name>
<feature type="domain" description="HTH marR-type" evidence="4">
    <location>
        <begin position="16"/>
        <end position="150"/>
    </location>
</feature>
<dbReference type="Proteomes" id="UP000287188">
    <property type="component" value="Unassembled WGS sequence"/>
</dbReference>
<dbReference type="GO" id="GO:0006950">
    <property type="term" value="P:response to stress"/>
    <property type="evidence" value="ECO:0007669"/>
    <property type="project" value="TreeGrafter"/>
</dbReference>
<accession>A0A402AR46</accession>
<sequence length="160" mass="18247">MSEEPGPYEDLVRRRQENIGRYFWRAHRAFVALSVRKLAARGHTGLSPAHTTLISHLDTEGTRITTLAKRMNITKQAAGHLVADLAKKGYVVSAPDSTDRRAVQVTFTELGWRFLHDAYELKGEMEQEFSAILGEERFKQLRETLDDLLAHIEDEKDVVE</sequence>
<evidence type="ECO:0000259" key="4">
    <source>
        <dbReference type="PROSITE" id="PS50995"/>
    </source>
</evidence>
<dbReference type="InterPro" id="IPR036388">
    <property type="entry name" value="WH-like_DNA-bd_sf"/>
</dbReference>
<dbReference type="PROSITE" id="PS01117">
    <property type="entry name" value="HTH_MARR_1"/>
    <property type="match status" value="1"/>
</dbReference>
<dbReference type="PANTHER" id="PTHR33164">
    <property type="entry name" value="TRANSCRIPTIONAL REGULATOR, MARR FAMILY"/>
    <property type="match status" value="1"/>
</dbReference>
<dbReference type="Gene3D" id="1.10.10.10">
    <property type="entry name" value="Winged helix-like DNA-binding domain superfamily/Winged helix DNA-binding domain"/>
    <property type="match status" value="1"/>
</dbReference>
<organism evidence="5 6">
    <name type="scientific">Dictyobacter kobayashii</name>
    <dbReference type="NCBI Taxonomy" id="2014872"/>
    <lineage>
        <taxon>Bacteria</taxon>
        <taxon>Bacillati</taxon>
        <taxon>Chloroflexota</taxon>
        <taxon>Ktedonobacteria</taxon>
        <taxon>Ktedonobacterales</taxon>
        <taxon>Dictyobacteraceae</taxon>
        <taxon>Dictyobacter</taxon>
    </lineage>
</organism>
<dbReference type="SUPFAM" id="SSF46785">
    <property type="entry name" value="Winged helix' DNA-binding domain"/>
    <property type="match status" value="1"/>
</dbReference>
<dbReference type="RefSeq" id="WP_218032004.1">
    <property type="nucleotide sequence ID" value="NZ_BIFS01000001.1"/>
</dbReference>
<dbReference type="EMBL" id="BIFS01000001">
    <property type="protein sequence ID" value="GCE21576.1"/>
    <property type="molecule type" value="Genomic_DNA"/>
</dbReference>
<dbReference type="InterPro" id="IPR039422">
    <property type="entry name" value="MarR/SlyA-like"/>
</dbReference>
<keyword evidence="2" id="KW-0238">DNA-binding</keyword>
<evidence type="ECO:0000256" key="3">
    <source>
        <dbReference type="ARBA" id="ARBA00023163"/>
    </source>
</evidence>
<keyword evidence="3" id="KW-0804">Transcription</keyword>
<comment type="caution">
    <text evidence="5">The sequence shown here is derived from an EMBL/GenBank/DDBJ whole genome shotgun (WGS) entry which is preliminary data.</text>
</comment>
<dbReference type="PANTHER" id="PTHR33164:SF99">
    <property type="entry name" value="MARR FAMILY REGULATORY PROTEIN"/>
    <property type="match status" value="1"/>
</dbReference>
<dbReference type="GO" id="GO:0003700">
    <property type="term" value="F:DNA-binding transcription factor activity"/>
    <property type="evidence" value="ECO:0007669"/>
    <property type="project" value="InterPro"/>
</dbReference>
<gene>
    <name evidence="5" type="ORF">KDK_53760</name>
</gene>
<keyword evidence="1" id="KW-0805">Transcription regulation</keyword>
<evidence type="ECO:0000313" key="6">
    <source>
        <dbReference type="Proteomes" id="UP000287188"/>
    </source>
</evidence>
<proteinExistence type="predicted"/>
<reference evidence="6" key="1">
    <citation type="submission" date="2018-12" db="EMBL/GenBank/DDBJ databases">
        <title>Tengunoibacter tsumagoiensis gen. nov., sp. nov., Dictyobacter kobayashii sp. nov., D. alpinus sp. nov., and D. joshuensis sp. nov. and description of Dictyobacteraceae fam. nov. within the order Ktedonobacterales isolated from Tengu-no-mugimeshi.</title>
        <authorList>
            <person name="Wang C.M."/>
            <person name="Zheng Y."/>
            <person name="Sakai Y."/>
            <person name="Toyoda A."/>
            <person name="Minakuchi Y."/>
            <person name="Abe K."/>
            <person name="Yokota A."/>
            <person name="Yabe S."/>
        </authorList>
    </citation>
    <scope>NUCLEOTIDE SEQUENCE [LARGE SCALE GENOMIC DNA]</scope>
    <source>
        <strain evidence="6">Uno11</strain>
    </source>
</reference>
<dbReference type="GO" id="GO:0003677">
    <property type="term" value="F:DNA binding"/>
    <property type="evidence" value="ECO:0007669"/>
    <property type="project" value="UniProtKB-KW"/>
</dbReference>